<keyword evidence="2" id="KW-1003">Cell membrane</keyword>
<organism evidence="11 12">
    <name type="scientific">Microbispora corallina</name>
    <dbReference type="NCBI Taxonomy" id="83302"/>
    <lineage>
        <taxon>Bacteria</taxon>
        <taxon>Bacillati</taxon>
        <taxon>Actinomycetota</taxon>
        <taxon>Actinomycetes</taxon>
        <taxon>Streptosporangiales</taxon>
        <taxon>Streptosporangiaceae</taxon>
        <taxon>Microbispora</taxon>
    </lineage>
</organism>
<comment type="function">
    <text evidence="6">Catalyzes the glycosylation of 4,4'-diaponeurosporenoate, i.e. the esterification of glucose at the C1'' position with the carboxyl group of 4,4'-diaponeurosporenic acid, to form glycosyl-4,4'-diaponeurosporenoate. This is a step in the biosynthesis of staphyloxanthin, an orange pigment present in most staphylococci strains.</text>
</comment>
<evidence type="ECO:0000313" key="12">
    <source>
        <dbReference type="Proteomes" id="UP000603904"/>
    </source>
</evidence>
<keyword evidence="4" id="KW-0808">Transferase</keyword>
<dbReference type="PANTHER" id="PTHR43646:SF2">
    <property type="entry name" value="GLYCOSYLTRANSFERASE 2-LIKE DOMAIN-CONTAINING PROTEIN"/>
    <property type="match status" value="1"/>
</dbReference>
<dbReference type="EMBL" id="BOOC01000005">
    <property type="protein sequence ID" value="GIH38829.1"/>
    <property type="molecule type" value="Genomic_DNA"/>
</dbReference>
<gene>
    <name evidence="11" type="ORF">Mco01_18290</name>
</gene>
<evidence type="ECO:0000256" key="9">
    <source>
        <dbReference type="ARBA" id="ARBA00040345"/>
    </source>
</evidence>
<dbReference type="Pfam" id="PF00535">
    <property type="entry name" value="Glycos_transf_2"/>
    <property type="match status" value="1"/>
</dbReference>
<comment type="caution">
    <text evidence="11">The sequence shown here is derived from an EMBL/GenBank/DDBJ whole genome shotgun (WGS) entry which is preliminary data.</text>
</comment>
<evidence type="ECO:0000256" key="2">
    <source>
        <dbReference type="ARBA" id="ARBA00022475"/>
    </source>
</evidence>
<evidence type="ECO:0000256" key="5">
    <source>
        <dbReference type="ARBA" id="ARBA00023136"/>
    </source>
</evidence>
<comment type="subcellular location">
    <subcellularLocation>
        <location evidence="1">Cell membrane</location>
    </subcellularLocation>
</comment>
<dbReference type="InterPro" id="IPR001173">
    <property type="entry name" value="Glyco_trans_2-like"/>
</dbReference>
<evidence type="ECO:0000313" key="11">
    <source>
        <dbReference type="EMBL" id="GIH38829.1"/>
    </source>
</evidence>
<reference evidence="11 12" key="1">
    <citation type="submission" date="2021-01" db="EMBL/GenBank/DDBJ databases">
        <title>Whole genome shotgun sequence of Microbispora corallina NBRC 16416.</title>
        <authorList>
            <person name="Komaki H."/>
            <person name="Tamura T."/>
        </authorList>
    </citation>
    <scope>NUCLEOTIDE SEQUENCE [LARGE SCALE GENOMIC DNA]</scope>
    <source>
        <strain evidence="11 12">NBRC 16416</strain>
    </source>
</reference>
<name>A0ABQ4FVH7_9ACTN</name>
<keyword evidence="3" id="KW-0328">Glycosyltransferase</keyword>
<protein>
    <recommendedName>
        <fullName evidence="9">4,4'-diaponeurosporenoate glycosyltransferase</fullName>
    </recommendedName>
</protein>
<comment type="pathway">
    <text evidence="7">Carotenoid biosynthesis; staphyloxanthin biosynthesis; staphyloxanthin from farnesyl diphosphate: step 4/5.</text>
</comment>
<keyword evidence="12" id="KW-1185">Reference proteome</keyword>
<evidence type="ECO:0000259" key="10">
    <source>
        <dbReference type="Pfam" id="PF00535"/>
    </source>
</evidence>
<evidence type="ECO:0000256" key="8">
    <source>
        <dbReference type="ARBA" id="ARBA00038120"/>
    </source>
</evidence>
<dbReference type="Proteomes" id="UP000603904">
    <property type="component" value="Unassembled WGS sequence"/>
</dbReference>
<dbReference type="Gene3D" id="3.90.550.10">
    <property type="entry name" value="Spore Coat Polysaccharide Biosynthesis Protein SpsA, Chain A"/>
    <property type="match status" value="1"/>
</dbReference>
<feature type="domain" description="Glycosyltransferase 2-like" evidence="10">
    <location>
        <begin position="11"/>
        <end position="113"/>
    </location>
</feature>
<evidence type="ECO:0000256" key="6">
    <source>
        <dbReference type="ARBA" id="ARBA00037281"/>
    </source>
</evidence>
<evidence type="ECO:0000256" key="1">
    <source>
        <dbReference type="ARBA" id="ARBA00004236"/>
    </source>
</evidence>
<proteinExistence type="inferred from homology"/>
<sequence length="289" mass="30817">MEPSILLPVTSVVIPAHNEARVLGRLLSGLLDDARPDELDIVVVANGCTDETESVARAHGVRVVTTPVPSKREALRLGDRAARGFPRLYVDADVTLSTAGVRALTAPLDGSGTLLATAPERDLALADRPWAVRLYYAVWTRLPHVRAGLFGRGVIAVTEEGNDRIRSLPAVMADDLAVSLAFADDERAVVAGARAGIQTPRTFADLLRRRVRAATGIHEWEQVSGSGGPSARTTVGDLVGIVLREPWLLPAATVFVGVTVLARGRARPAIRAGDYTTWLRDDSSRATGS</sequence>
<dbReference type="PANTHER" id="PTHR43646">
    <property type="entry name" value="GLYCOSYLTRANSFERASE"/>
    <property type="match status" value="1"/>
</dbReference>
<evidence type="ECO:0000256" key="4">
    <source>
        <dbReference type="ARBA" id="ARBA00022679"/>
    </source>
</evidence>
<dbReference type="SUPFAM" id="SSF53448">
    <property type="entry name" value="Nucleotide-diphospho-sugar transferases"/>
    <property type="match status" value="1"/>
</dbReference>
<keyword evidence="5" id="KW-0472">Membrane</keyword>
<comment type="similarity">
    <text evidence="8">Belongs to the glycosyltransferase 2 family. CrtQ subfamily.</text>
</comment>
<dbReference type="InterPro" id="IPR029044">
    <property type="entry name" value="Nucleotide-diphossugar_trans"/>
</dbReference>
<accession>A0ABQ4FVH7</accession>
<evidence type="ECO:0000256" key="3">
    <source>
        <dbReference type="ARBA" id="ARBA00022676"/>
    </source>
</evidence>
<evidence type="ECO:0000256" key="7">
    <source>
        <dbReference type="ARBA" id="ARBA00037904"/>
    </source>
</evidence>